<feature type="non-terminal residue" evidence="1">
    <location>
        <position position="66"/>
    </location>
</feature>
<dbReference type="AlphaFoldDB" id="A0A087UAA2"/>
<organism evidence="1 2">
    <name type="scientific">Stegodyphus mimosarum</name>
    <name type="common">African social velvet spider</name>
    <dbReference type="NCBI Taxonomy" id="407821"/>
    <lineage>
        <taxon>Eukaryota</taxon>
        <taxon>Metazoa</taxon>
        <taxon>Ecdysozoa</taxon>
        <taxon>Arthropoda</taxon>
        <taxon>Chelicerata</taxon>
        <taxon>Arachnida</taxon>
        <taxon>Araneae</taxon>
        <taxon>Araneomorphae</taxon>
        <taxon>Entelegynae</taxon>
        <taxon>Eresoidea</taxon>
        <taxon>Eresidae</taxon>
        <taxon>Stegodyphus</taxon>
    </lineage>
</organism>
<accession>A0A087UAA2</accession>
<dbReference type="EMBL" id="KK118965">
    <property type="protein sequence ID" value="KFM74291.1"/>
    <property type="molecule type" value="Genomic_DNA"/>
</dbReference>
<evidence type="ECO:0000313" key="2">
    <source>
        <dbReference type="Proteomes" id="UP000054359"/>
    </source>
</evidence>
<keyword evidence="2" id="KW-1185">Reference proteome</keyword>
<gene>
    <name evidence="1" type="ORF">X975_24057</name>
</gene>
<dbReference type="Proteomes" id="UP000054359">
    <property type="component" value="Unassembled WGS sequence"/>
</dbReference>
<evidence type="ECO:0000313" key="1">
    <source>
        <dbReference type="EMBL" id="KFM74291.1"/>
    </source>
</evidence>
<name>A0A087UAA2_STEMI</name>
<proteinExistence type="predicted"/>
<protein>
    <submittedName>
        <fullName evidence="1">Uncharacterized protein</fullName>
    </submittedName>
</protein>
<dbReference type="OrthoDB" id="26149at2759"/>
<sequence>MSSDIIVPELTQNALSLLVVLSQSAKLRCAIINTPIRSDLKALKNHNDEKIKELAEKTIQLLEQVA</sequence>
<reference evidence="1 2" key="1">
    <citation type="submission" date="2013-11" db="EMBL/GenBank/DDBJ databases">
        <title>Genome sequencing of Stegodyphus mimosarum.</title>
        <authorList>
            <person name="Bechsgaard J."/>
        </authorList>
    </citation>
    <scope>NUCLEOTIDE SEQUENCE [LARGE SCALE GENOMIC DNA]</scope>
</reference>